<feature type="region of interest" description="Disordered" evidence="1">
    <location>
        <begin position="1"/>
        <end position="67"/>
    </location>
</feature>
<reference evidence="2" key="2">
    <citation type="submission" date="2015-07" db="EMBL/GenBank/DDBJ databases">
        <title>Plasmids, circular viruses and viroids from rat gut.</title>
        <authorList>
            <person name="Jorgensen T.J."/>
            <person name="Hansen M.A."/>
            <person name="Xu Z."/>
            <person name="Tabak M.A."/>
            <person name="Sorensen S.J."/>
            <person name="Hansen L.H."/>
        </authorList>
    </citation>
    <scope>NUCLEOTIDE SEQUENCE</scope>
    <source>
        <strain evidence="2">RGRH0121</strain>
    </source>
</reference>
<feature type="region of interest" description="Disordered" evidence="1">
    <location>
        <begin position="154"/>
        <end position="176"/>
    </location>
</feature>
<protein>
    <submittedName>
        <fullName evidence="2">Uncharacterized protein</fullName>
    </submittedName>
</protein>
<accession>A0A0H5PWN5</accession>
<proteinExistence type="predicted"/>
<sequence length="194" mass="19571">MPWRPPICPPRPTDGRGRCPGASGPPQSGGPAHQPGQLAPGAVRPSRRGGAAAVRRRGRRSAATPSRLGAARVLDCTKKMLLFNPGRYTGMNKTVFLFSPRRGLVGRPALCPRVPPPPRPAGCPGRCCPLGAGARVRPAPGALLPSRAASPPFGGGCSGGRVAPGSGGPSGPLPALLAEASGQLGAARRAMPAK</sequence>
<organism evidence="2">
    <name type="scientific">uncultured prokaryote</name>
    <dbReference type="NCBI Taxonomy" id="198431"/>
    <lineage>
        <taxon>unclassified sequences</taxon>
        <taxon>environmental samples</taxon>
    </lineage>
</organism>
<name>A0A0H5PWN5_9ZZZZ</name>
<dbReference type="AlphaFoldDB" id="A0A0H5PWN5"/>
<feature type="compositionally biased region" description="Low complexity" evidence="1">
    <location>
        <begin position="20"/>
        <end position="53"/>
    </location>
</feature>
<feature type="compositionally biased region" description="Pro residues" evidence="1">
    <location>
        <begin position="1"/>
        <end position="12"/>
    </location>
</feature>
<evidence type="ECO:0000313" key="2">
    <source>
        <dbReference type="EMBL" id="CRY93988.1"/>
    </source>
</evidence>
<reference evidence="2" key="1">
    <citation type="submission" date="2015-06" db="EMBL/GenBank/DDBJ databases">
        <authorList>
            <person name="Joergensen T."/>
        </authorList>
    </citation>
    <scope>NUCLEOTIDE SEQUENCE</scope>
    <source>
        <strain evidence="2">RGRH0121</strain>
    </source>
</reference>
<evidence type="ECO:0000256" key="1">
    <source>
        <dbReference type="SAM" id="MobiDB-lite"/>
    </source>
</evidence>
<dbReference type="EMBL" id="LN852811">
    <property type="protein sequence ID" value="CRY93988.1"/>
    <property type="molecule type" value="Genomic_DNA"/>
</dbReference>